<dbReference type="Proteomes" id="UP000885374">
    <property type="component" value="Unassembled WGS sequence"/>
</dbReference>
<organism evidence="1">
    <name type="scientific">Salmonella enterica I</name>
    <dbReference type="NCBI Taxonomy" id="59201"/>
    <lineage>
        <taxon>Bacteria</taxon>
        <taxon>Pseudomonadati</taxon>
        <taxon>Pseudomonadota</taxon>
        <taxon>Gammaproteobacteria</taxon>
        <taxon>Enterobacterales</taxon>
        <taxon>Enterobacteriaceae</taxon>
        <taxon>Salmonella</taxon>
    </lineage>
</organism>
<accession>A0A3R0XFM0</accession>
<dbReference type="EMBL" id="RVHM01000103">
    <property type="protein sequence ID" value="MLV00350.1"/>
    <property type="molecule type" value="Genomic_DNA"/>
</dbReference>
<comment type="caution">
    <text evidence="1">The sequence shown here is derived from an EMBL/GenBank/DDBJ whole genome shotgun (WGS) entry which is preliminary data.</text>
</comment>
<gene>
    <name evidence="1" type="ORF">DRU74_27470</name>
</gene>
<proteinExistence type="predicted"/>
<reference evidence="1" key="1">
    <citation type="submission" date="2018-07" db="EMBL/GenBank/DDBJ databases">
        <authorList>
            <person name="Ashton P.M."/>
            <person name="Dallman T."/>
            <person name="Nair S."/>
            <person name="De Pinna E."/>
            <person name="Peters T."/>
            <person name="Grant K."/>
        </authorList>
    </citation>
    <scope>NUCLEOTIDE SEQUENCE [LARGE SCALE GENOMIC DNA]</scope>
    <source>
        <strain evidence="1">157339</strain>
    </source>
</reference>
<protein>
    <submittedName>
        <fullName evidence="1">Shufflon protein B</fullName>
    </submittedName>
</protein>
<evidence type="ECO:0000313" key="1">
    <source>
        <dbReference type="EMBL" id="MLV00350.1"/>
    </source>
</evidence>
<feature type="non-terminal residue" evidence="1">
    <location>
        <position position="1"/>
    </location>
</feature>
<name>A0A3R0XFM0_SALET</name>
<sequence>YIGSFQYSYSAVNRSDKAIMVYASGGTSILNKKVKDGDNCSNTWALAGQVNGSSVTEAGSANSNWSKSGSISFLVPSGSTWTVISDPLPSYGCSPGSFSVSVFTLS</sequence>
<dbReference type="AlphaFoldDB" id="A0A3R0XFM0"/>